<dbReference type="PANTHER" id="PTHR33667:SF7">
    <property type="entry name" value="RIKEN CDNA 1810020O05 GENE"/>
    <property type="match status" value="1"/>
</dbReference>
<reference evidence="3 4" key="1">
    <citation type="submission" date="2024-01" db="EMBL/GenBank/DDBJ databases">
        <title>The genome of the rayed Mediterranean limpet Patella caerulea (Linnaeus, 1758).</title>
        <authorList>
            <person name="Anh-Thu Weber A."/>
            <person name="Halstead-Nussloch G."/>
        </authorList>
    </citation>
    <scope>NUCLEOTIDE SEQUENCE [LARGE SCALE GENOMIC DNA]</scope>
    <source>
        <strain evidence="3">AATW-2023a</strain>
        <tissue evidence="3">Whole specimen</tissue>
    </source>
</reference>
<comment type="caution">
    <text evidence="3">The sequence shown here is derived from an EMBL/GenBank/DDBJ whole genome shotgun (WGS) entry which is preliminary data.</text>
</comment>
<feature type="region of interest" description="Disordered" evidence="1">
    <location>
        <begin position="379"/>
        <end position="459"/>
    </location>
</feature>
<organism evidence="3 4">
    <name type="scientific">Patella caerulea</name>
    <name type="common">Rayed Mediterranean limpet</name>
    <dbReference type="NCBI Taxonomy" id="87958"/>
    <lineage>
        <taxon>Eukaryota</taxon>
        <taxon>Metazoa</taxon>
        <taxon>Spiralia</taxon>
        <taxon>Lophotrochozoa</taxon>
        <taxon>Mollusca</taxon>
        <taxon>Gastropoda</taxon>
        <taxon>Patellogastropoda</taxon>
        <taxon>Patelloidea</taxon>
        <taxon>Patellidae</taxon>
        <taxon>Patella</taxon>
    </lineage>
</organism>
<feature type="compositionally biased region" description="Basic and acidic residues" evidence="1">
    <location>
        <begin position="26"/>
        <end position="37"/>
    </location>
</feature>
<dbReference type="Proteomes" id="UP001347796">
    <property type="component" value="Unassembled WGS sequence"/>
</dbReference>
<dbReference type="EMBL" id="JAZGQO010000010">
    <property type="protein sequence ID" value="KAK6176744.1"/>
    <property type="molecule type" value="Genomic_DNA"/>
</dbReference>
<feature type="compositionally biased region" description="Polar residues" evidence="1">
    <location>
        <begin position="379"/>
        <end position="411"/>
    </location>
</feature>
<feature type="region of interest" description="Disordered" evidence="1">
    <location>
        <begin position="292"/>
        <end position="347"/>
    </location>
</feature>
<gene>
    <name evidence="3" type="ORF">SNE40_014985</name>
</gene>
<feature type="region of interest" description="Disordered" evidence="1">
    <location>
        <begin position="1"/>
        <end position="91"/>
    </location>
</feature>
<name>A0AAN8PIB2_PATCE</name>
<dbReference type="PANTHER" id="PTHR33667">
    <property type="entry name" value="SI:DKEY-57N24.6"/>
    <property type="match status" value="1"/>
</dbReference>
<dbReference type="Pfam" id="PF15084">
    <property type="entry name" value="DUF4550"/>
    <property type="match status" value="1"/>
</dbReference>
<evidence type="ECO:0000313" key="3">
    <source>
        <dbReference type="EMBL" id="KAK6176744.1"/>
    </source>
</evidence>
<accession>A0AAN8PIB2</accession>
<feature type="compositionally biased region" description="Polar residues" evidence="1">
    <location>
        <begin position="1"/>
        <end position="25"/>
    </location>
</feature>
<feature type="compositionally biased region" description="Polar residues" evidence="1">
    <location>
        <begin position="329"/>
        <end position="338"/>
    </location>
</feature>
<feature type="domain" description="DUF4550" evidence="2">
    <location>
        <begin position="135"/>
        <end position="230"/>
    </location>
</feature>
<sequence>MNQPESTSSMEHPISNEDTINSEFKISNDSESSEKIEQAQATPSDSQKADDKRPESVKTQESGISGRPKSTSSGDLMFEAKRKKKKAPTDPDAYDVTFVVTIAMAIPSAEEELSQEVRDLMKKRRRVFEAPRAQSYYHLEYYLVPDEEELMKTDCVTYGVAAKLYMERQDPRVIKTWQEGMITWVAWANSHTITMTKELLLKLFTHTLELRVWDTKDKVSARARFDRPKAFRLPQPKPGEDADDVGGVKPTVMKQCRSYTRLQPKKGPAIRPLPTTVTYAKSETSIKRRYLNEGAVSTVPDDEMQEDFDQTDRPSPENSIAMQSDKLPSPQSLIPTPQDSERVSPTPHCLVAVPTDTQPQDGRTFSRLGHLAGAMTNLSTTGREQRSQKSSQHQLSVNVKARTPSQTSNISRGRGERSSSNATRRALPSRASDGSALHPAQLDSPSKHKRSKKAEAAAQMAAEEIKKSGICNVPIQMSLLFSDMKSVTSRLKHPVAGVEDMFITVALDGPLMSEKIKHELNPMIIKIHSASDMPNTPMSFSEMRSKCHPVYCKYKFYKQPEHISAGKEHGDNIYWDDTNVVLLGHMEKSELREYLNGPALEIEIHDRDRKCEEVKLKPTLFGDDLEDEKISNVGTVTSRRTVHNPFHGRNKPWDPYGVSKINLSELLLGHRYLHLKIPIHNCPLPDVLGLESSKNGRIMGVAGAVDGPVEKPLPAGHYLKHNTMLKVKIELAVPLVTPDKIQAKEDLATTFECPFGRLVYVFSYHNTVMLNNLQQLITDLNAEALDLKDMPQHVMNAALSTYKLSIQQQESRDLDIITGFQVMDGKHHIFVIEGLRDKALKLLWNSLPKEENSDTKVLYNSDMSFSQRLYRALDVDLCRIKLHEPLSVIVQQSLLYVRDMVPKLCFQSLVKLHQLSTIDKLRDAVRNDLFPTSEMVISMSREFGVPFTAEDFDELRPEFELKKSPPPMIKEPSRLGTTRNWTPIDNVNKGYEAMLAEKEGRQQTIDFIQDNKAAVENQSYLNRRLRERTQVLTMRADVHTAHNYSTQTLNSTDLGKEKLRKALSANPDKRYTYCQDYHHSMTVVPVNVDELKKASVQESKERWLTQSGWIQPGMKTMLESNAHPNDIGEARKESLCQPWRENILHVNHLQSTLGRDRYPWDYRRYDIDLYRRPQPYFDPNQPTTIHLAGEKLRQEKLQVQQKEQETWKSKIVVADTRSYYHRCLPETELCKSGFKSSNQLERLTGLLKNKPEKYALKQPGFAAKIIPPLNVVLNPRVDTAARLEGRILESANPDEYKDYNKGFKPGPIDEQRLIFDKNVIPADDYKHSKFIQLKGQDFNVYHTERQILWQRHIQALNDSERDNHLFRIPYDPAIHGPLDVPIEFQLGQRSQTEPDVVNRSGILKPMTINSEQFSVSQKTMEPVS</sequence>
<proteinExistence type="predicted"/>
<feature type="compositionally biased region" description="Basic and acidic residues" evidence="1">
    <location>
        <begin position="47"/>
        <end position="58"/>
    </location>
</feature>
<evidence type="ECO:0000256" key="1">
    <source>
        <dbReference type="SAM" id="MobiDB-lite"/>
    </source>
</evidence>
<feature type="compositionally biased region" description="Polar residues" evidence="1">
    <location>
        <begin position="59"/>
        <end position="74"/>
    </location>
</feature>
<evidence type="ECO:0000259" key="2">
    <source>
        <dbReference type="Pfam" id="PF15084"/>
    </source>
</evidence>
<dbReference type="InterPro" id="IPR027876">
    <property type="entry name" value="DUF4550"/>
</dbReference>
<evidence type="ECO:0000313" key="4">
    <source>
        <dbReference type="Proteomes" id="UP001347796"/>
    </source>
</evidence>
<feature type="compositionally biased region" description="Acidic residues" evidence="1">
    <location>
        <begin position="300"/>
        <end position="309"/>
    </location>
</feature>
<protein>
    <recommendedName>
        <fullName evidence="2">DUF4550 domain-containing protein</fullName>
    </recommendedName>
</protein>
<keyword evidence="4" id="KW-1185">Reference proteome</keyword>